<dbReference type="Gene3D" id="1.10.1740.10">
    <property type="match status" value="1"/>
</dbReference>
<feature type="region of interest" description="Disordered" evidence="5">
    <location>
        <begin position="172"/>
        <end position="192"/>
    </location>
</feature>
<evidence type="ECO:0000256" key="3">
    <source>
        <dbReference type="ARBA" id="ARBA00023082"/>
    </source>
</evidence>
<gene>
    <name evidence="8" type="ORF">Ga0074812_12070</name>
</gene>
<dbReference type="Pfam" id="PF04542">
    <property type="entry name" value="Sigma70_r2"/>
    <property type="match status" value="1"/>
</dbReference>
<protein>
    <submittedName>
        <fullName evidence="8">RNA polymerase sigma-70 factor, ECF subfamily</fullName>
    </submittedName>
</protein>
<keyword evidence="2" id="KW-0805">Transcription regulation</keyword>
<dbReference type="PANTHER" id="PTHR43133:SF25">
    <property type="entry name" value="RNA POLYMERASE SIGMA FACTOR RFAY-RELATED"/>
    <property type="match status" value="1"/>
</dbReference>
<dbReference type="SUPFAM" id="SSF88946">
    <property type="entry name" value="Sigma2 domain of RNA polymerase sigma factors"/>
    <property type="match status" value="1"/>
</dbReference>
<evidence type="ECO:0000256" key="4">
    <source>
        <dbReference type="ARBA" id="ARBA00023163"/>
    </source>
</evidence>
<dbReference type="InterPro" id="IPR039425">
    <property type="entry name" value="RNA_pol_sigma-70-like"/>
</dbReference>
<organism evidence="8 9">
    <name type="scientific">Parafrankia irregularis</name>
    <dbReference type="NCBI Taxonomy" id="795642"/>
    <lineage>
        <taxon>Bacteria</taxon>
        <taxon>Bacillati</taxon>
        <taxon>Actinomycetota</taxon>
        <taxon>Actinomycetes</taxon>
        <taxon>Frankiales</taxon>
        <taxon>Frankiaceae</taxon>
        <taxon>Parafrankia</taxon>
    </lineage>
</organism>
<dbReference type="EMBL" id="FAOZ01000020">
    <property type="protein sequence ID" value="CUU58572.1"/>
    <property type="molecule type" value="Genomic_DNA"/>
</dbReference>
<evidence type="ECO:0000256" key="1">
    <source>
        <dbReference type="ARBA" id="ARBA00010641"/>
    </source>
</evidence>
<dbReference type="Proteomes" id="UP000198802">
    <property type="component" value="Unassembled WGS sequence"/>
</dbReference>
<dbReference type="InterPro" id="IPR014284">
    <property type="entry name" value="RNA_pol_sigma-70_dom"/>
</dbReference>
<dbReference type="GO" id="GO:0003677">
    <property type="term" value="F:DNA binding"/>
    <property type="evidence" value="ECO:0007669"/>
    <property type="project" value="InterPro"/>
</dbReference>
<dbReference type="GO" id="GO:0006352">
    <property type="term" value="P:DNA-templated transcription initiation"/>
    <property type="evidence" value="ECO:0007669"/>
    <property type="project" value="InterPro"/>
</dbReference>
<dbReference type="InterPro" id="IPR036388">
    <property type="entry name" value="WH-like_DNA-bd_sf"/>
</dbReference>
<name>A0A0S4QUQ4_9ACTN</name>
<feature type="domain" description="RNA polymerase sigma-70 region 2" evidence="6">
    <location>
        <begin position="13"/>
        <end position="78"/>
    </location>
</feature>
<dbReference type="InterPro" id="IPR007627">
    <property type="entry name" value="RNA_pol_sigma70_r2"/>
</dbReference>
<reference evidence="9" key="1">
    <citation type="submission" date="2015-11" db="EMBL/GenBank/DDBJ databases">
        <authorList>
            <person name="Varghese N."/>
        </authorList>
    </citation>
    <scope>NUCLEOTIDE SEQUENCE [LARGE SCALE GENOMIC DNA]</scope>
    <source>
        <strain evidence="9">DSM 45899</strain>
    </source>
</reference>
<dbReference type="RefSeq" id="WP_091281879.1">
    <property type="nucleotide sequence ID" value="NZ_FAOZ01000020.1"/>
</dbReference>
<dbReference type="InterPro" id="IPR013325">
    <property type="entry name" value="RNA_pol_sigma_r2"/>
</dbReference>
<dbReference type="Pfam" id="PF08281">
    <property type="entry name" value="Sigma70_r4_2"/>
    <property type="match status" value="1"/>
</dbReference>
<sequence>MPASLAVPSFEALFREHRGAVLRFAQRRLESDEAAWDVVSETFLAAWRHWQRRPAASDEIRAWLYGIAGNVVRNQRRAGIRRLRLEVRMVGFGLATDPTALTDEDIADEAVRRDMAWQALERLSPDDREILQLAGWEGLDLRGLSVALEVSAATAKVRLHRARRRLEAALAEAASTPTVAEAPASMTFQEGS</sequence>
<keyword evidence="9" id="KW-1185">Reference proteome</keyword>
<dbReference type="NCBIfam" id="TIGR02937">
    <property type="entry name" value="sigma70-ECF"/>
    <property type="match status" value="1"/>
</dbReference>
<dbReference type="InterPro" id="IPR013324">
    <property type="entry name" value="RNA_pol_sigma_r3/r4-like"/>
</dbReference>
<evidence type="ECO:0000256" key="5">
    <source>
        <dbReference type="SAM" id="MobiDB-lite"/>
    </source>
</evidence>
<dbReference type="Gene3D" id="1.10.10.10">
    <property type="entry name" value="Winged helix-like DNA-binding domain superfamily/Winged helix DNA-binding domain"/>
    <property type="match status" value="1"/>
</dbReference>
<evidence type="ECO:0000259" key="7">
    <source>
        <dbReference type="Pfam" id="PF08281"/>
    </source>
</evidence>
<dbReference type="AlphaFoldDB" id="A0A0S4QUQ4"/>
<keyword evidence="3" id="KW-0731">Sigma factor</keyword>
<accession>A0A0S4QUQ4</accession>
<evidence type="ECO:0000313" key="9">
    <source>
        <dbReference type="Proteomes" id="UP000198802"/>
    </source>
</evidence>
<evidence type="ECO:0000259" key="6">
    <source>
        <dbReference type="Pfam" id="PF04542"/>
    </source>
</evidence>
<proteinExistence type="inferred from homology"/>
<keyword evidence="4" id="KW-0804">Transcription</keyword>
<dbReference type="GO" id="GO:0016987">
    <property type="term" value="F:sigma factor activity"/>
    <property type="evidence" value="ECO:0007669"/>
    <property type="project" value="UniProtKB-KW"/>
</dbReference>
<dbReference type="InterPro" id="IPR013249">
    <property type="entry name" value="RNA_pol_sigma70_r4_t2"/>
</dbReference>
<comment type="similarity">
    <text evidence="1">Belongs to the sigma-70 factor family. ECF subfamily.</text>
</comment>
<dbReference type="SUPFAM" id="SSF88659">
    <property type="entry name" value="Sigma3 and sigma4 domains of RNA polymerase sigma factors"/>
    <property type="match status" value="1"/>
</dbReference>
<dbReference type="PANTHER" id="PTHR43133">
    <property type="entry name" value="RNA POLYMERASE ECF-TYPE SIGMA FACTO"/>
    <property type="match status" value="1"/>
</dbReference>
<feature type="domain" description="RNA polymerase sigma factor 70 region 4 type 2" evidence="7">
    <location>
        <begin position="115"/>
        <end position="166"/>
    </location>
</feature>
<evidence type="ECO:0000313" key="8">
    <source>
        <dbReference type="EMBL" id="CUU58572.1"/>
    </source>
</evidence>
<evidence type="ECO:0000256" key="2">
    <source>
        <dbReference type="ARBA" id="ARBA00023015"/>
    </source>
</evidence>